<dbReference type="Proteomes" id="UP000828048">
    <property type="component" value="Chromosome 3"/>
</dbReference>
<name>A0ACB7YU26_9ERIC</name>
<reference evidence="1 2" key="1">
    <citation type="journal article" date="2021" name="Hortic Res">
        <title>High-quality reference genome and annotation aids understanding of berry development for evergreen blueberry (Vaccinium darrowii).</title>
        <authorList>
            <person name="Yu J."/>
            <person name="Hulse-Kemp A.M."/>
            <person name="Babiker E."/>
            <person name="Staton M."/>
        </authorList>
    </citation>
    <scope>NUCLEOTIDE SEQUENCE [LARGE SCALE GENOMIC DNA]</scope>
    <source>
        <strain evidence="2">cv. NJ 8807/NJ 8810</strain>
        <tissue evidence="1">Young leaf</tissue>
    </source>
</reference>
<evidence type="ECO:0000313" key="2">
    <source>
        <dbReference type="Proteomes" id="UP000828048"/>
    </source>
</evidence>
<sequence length="272" mass="30415">MFDLFKPNIATMPKPLIFFLLLSLSPIFFFSNTSGGSEALASNCPSHVCGGVNISYPFWLTSDTTSNHYCGYPRFNLTCFNEETPIINLSGNSYYVKNISYTDKTLTLVDVAVTANPTCPRPRHNVTIQMVPLSYNRQDLNLSFYFNCSTLSGLEALDGVPPIECLSSNDYDSYVFVNGTETERFETWYDFCEEKVVVTVVDSVNILIEGVNASMKDGFVLDWRQASSCRTCEASKGLCGYNNSNEDFLCFCSDGSTRINDMCKGMSFFIFV</sequence>
<dbReference type="EMBL" id="CM037153">
    <property type="protein sequence ID" value="KAH7856734.1"/>
    <property type="molecule type" value="Genomic_DNA"/>
</dbReference>
<keyword evidence="2" id="KW-1185">Reference proteome</keyword>
<accession>A0ACB7YU26</accession>
<gene>
    <name evidence="1" type="ORF">Vadar_004900</name>
</gene>
<organism evidence="1 2">
    <name type="scientific">Vaccinium darrowii</name>
    <dbReference type="NCBI Taxonomy" id="229202"/>
    <lineage>
        <taxon>Eukaryota</taxon>
        <taxon>Viridiplantae</taxon>
        <taxon>Streptophyta</taxon>
        <taxon>Embryophyta</taxon>
        <taxon>Tracheophyta</taxon>
        <taxon>Spermatophyta</taxon>
        <taxon>Magnoliopsida</taxon>
        <taxon>eudicotyledons</taxon>
        <taxon>Gunneridae</taxon>
        <taxon>Pentapetalae</taxon>
        <taxon>asterids</taxon>
        <taxon>Ericales</taxon>
        <taxon>Ericaceae</taxon>
        <taxon>Vaccinioideae</taxon>
        <taxon>Vaccinieae</taxon>
        <taxon>Vaccinium</taxon>
    </lineage>
</organism>
<comment type="caution">
    <text evidence="1">The sequence shown here is derived from an EMBL/GenBank/DDBJ whole genome shotgun (WGS) entry which is preliminary data.</text>
</comment>
<protein>
    <submittedName>
        <fullName evidence="1">Uncharacterized protein</fullName>
    </submittedName>
</protein>
<evidence type="ECO:0000313" key="1">
    <source>
        <dbReference type="EMBL" id="KAH7856734.1"/>
    </source>
</evidence>
<proteinExistence type="predicted"/>